<dbReference type="GO" id="GO:0005886">
    <property type="term" value="C:plasma membrane"/>
    <property type="evidence" value="ECO:0007669"/>
    <property type="project" value="UniProtKB-SubCell"/>
</dbReference>
<evidence type="ECO:0000313" key="14">
    <source>
        <dbReference type="EMBL" id="GIJ49692.1"/>
    </source>
</evidence>
<dbReference type="Pfam" id="PF00082">
    <property type="entry name" value="Peptidase_S8"/>
    <property type="match status" value="1"/>
</dbReference>
<keyword evidence="3" id="KW-1003">Cell membrane</keyword>
<protein>
    <submittedName>
        <fullName evidence="14">Type VII secretion-associated serine protease</fullName>
    </submittedName>
</protein>
<evidence type="ECO:0000256" key="2">
    <source>
        <dbReference type="ARBA" id="ARBA00011073"/>
    </source>
</evidence>
<feature type="active site" description="Charge relay system" evidence="10">
    <location>
        <position position="74"/>
    </location>
</feature>
<dbReference type="PANTHER" id="PTHR43806">
    <property type="entry name" value="PEPTIDASE S8"/>
    <property type="match status" value="1"/>
</dbReference>
<dbReference type="PROSITE" id="PS00137">
    <property type="entry name" value="SUBTILASE_HIS"/>
    <property type="match status" value="1"/>
</dbReference>
<feature type="active site" description="Charge relay system" evidence="10">
    <location>
        <position position="269"/>
    </location>
</feature>
<feature type="active site" description="Charge relay system" evidence="10">
    <location>
        <position position="108"/>
    </location>
</feature>
<keyword evidence="4 10" id="KW-0645">Protease</keyword>
<gene>
    <name evidence="14" type="ORF">Val02_65780</name>
</gene>
<dbReference type="InterPro" id="IPR050131">
    <property type="entry name" value="Peptidase_S8_subtilisin-like"/>
</dbReference>
<dbReference type="RefSeq" id="WP_203903165.1">
    <property type="nucleotide sequence ID" value="NZ_BOPF01000030.1"/>
</dbReference>
<name>A0A8J4DV11_9ACTN</name>
<dbReference type="SUPFAM" id="SSF52743">
    <property type="entry name" value="Subtilisin-like"/>
    <property type="match status" value="1"/>
</dbReference>
<evidence type="ECO:0000256" key="8">
    <source>
        <dbReference type="ARBA" id="ARBA00022989"/>
    </source>
</evidence>
<dbReference type="PROSITE" id="PS00136">
    <property type="entry name" value="SUBTILASE_ASP"/>
    <property type="match status" value="1"/>
</dbReference>
<dbReference type="InterPro" id="IPR023834">
    <property type="entry name" value="T7SS_pept_S8A_mycosin"/>
</dbReference>
<evidence type="ECO:0000256" key="6">
    <source>
        <dbReference type="ARBA" id="ARBA00022801"/>
    </source>
</evidence>
<evidence type="ECO:0000256" key="1">
    <source>
        <dbReference type="ARBA" id="ARBA00004162"/>
    </source>
</evidence>
<feature type="domain" description="Peptidase S8/S53" evidence="13">
    <location>
        <begin position="65"/>
        <end position="316"/>
    </location>
</feature>
<dbReference type="GO" id="GO:0006508">
    <property type="term" value="P:proteolysis"/>
    <property type="evidence" value="ECO:0007669"/>
    <property type="project" value="UniProtKB-KW"/>
</dbReference>
<dbReference type="AlphaFoldDB" id="A0A8J4DV11"/>
<dbReference type="InterPro" id="IPR023827">
    <property type="entry name" value="Peptidase_S8_Asp-AS"/>
</dbReference>
<accession>A0A8J4DV11</accession>
<feature type="signal peptide" evidence="12">
    <location>
        <begin position="1"/>
        <end position="31"/>
    </location>
</feature>
<dbReference type="Gene3D" id="3.40.50.200">
    <property type="entry name" value="Peptidase S8/S53 domain"/>
    <property type="match status" value="1"/>
</dbReference>
<evidence type="ECO:0000256" key="9">
    <source>
        <dbReference type="ARBA" id="ARBA00023136"/>
    </source>
</evidence>
<evidence type="ECO:0000313" key="15">
    <source>
        <dbReference type="Proteomes" id="UP000619260"/>
    </source>
</evidence>
<keyword evidence="15" id="KW-1185">Reference proteome</keyword>
<keyword evidence="5 11" id="KW-0812">Transmembrane</keyword>
<evidence type="ECO:0000256" key="10">
    <source>
        <dbReference type="PROSITE-ProRule" id="PRU01240"/>
    </source>
</evidence>
<evidence type="ECO:0000256" key="4">
    <source>
        <dbReference type="ARBA" id="ARBA00022670"/>
    </source>
</evidence>
<dbReference type="InterPro" id="IPR015500">
    <property type="entry name" value="Peptidase_S8_subtilisin-rel"/>
</dbReference>
<dbReference type="InterPro" id="IPR022398">
    <property type="entry name" value="Peptidase_S8_His-AS"/>
</dbReference>
<dbReference type="PRINTS" id="PR00723">
    <property type="entry name" value="SUBTILISIN"/>
</dbReference>
<dbReference type="EMBL" id="BOPF01000030">
    <property type="protein sequence ID" value="GIJ49692.1"/>
    <property type="molecule type" value="Genomic_DNA"/>
</dbReference>
<dbReference type="NCBIfam" id="TIGR03921">
    <property type="entry name" value="T7SS_mycosin"/>
    <property type="match status" value="1"/>
</dbReference>
<evidence type="ECO:0000256" key="5">
    <source>
        <dbReference type="ARBA" id="ARBA00022692"/>
    </source>
</evidence>
<dbReference type="PROSITE" id="PS51257">
    <property type="entry name" value="PROKAR_LIPOPROTEIN"/>
    <property type="match status" value="1"/>
</dbReference>
<keyword evidence="8 11" id="KW-1133">Transmembrane helix</keyword>
<evidence type="ECO:0000256" key="3">
    <source>
        <dbReference type="ARBA" id="ARBA00022475"/>
    </source>
</evidence>
<dbReference type="PANTHER" id="PTHR43806:SF11">
    <property type="entry name" value="CEREVISIN-RELATED"/>
    <property type="match status" value="1"/>
</dbReference>
<keyword evidence="7 10" id="KW-0720">Serine protease</keyword>
<evidence type="ECO:0000259" key="13">
    <source>
        <dbReference type="Pfam" id="PF00082"/>
    </source>
</evidence>
<comment type="similarity">
    <text evidence="2 10">Belongs to the peptidase S8 family.</text>
</comment>
<dbReference type="InterPro" id="IPR036852">
    <property type="entry name" value="Peptidase_S8/S53_dom_sf"/>
</dbReference>
<dbReference type="GO" id="GO:0004252">
    <property type="term" value="F:serine-type endopeptidase activity"/>
    <property type="evidence" value="ECO:0007669"/>
    <property type="project" value="UniProtKB-UniRule"/>
</dbReference>
<keyword evidence="9 11" id="KW-0472">Membrane</keyword>
<dbReference type="PROSITE" id="PS51892">
    <property type="entry name" value="SUBTILASE"/>
    <property type="match status" value="1"/>
</dbReference>
<dbReference type="InterPro" id="IPR000209">
    <property type="entry name" value="Peptidase_S8/S53_dom"/>
</dbReference>
<sequence length="391" mass="39639">MTGRWRAAVTATALTVCASAVALAPATPALAACDTSRVRYDNPVTETPWPLRRLQPNLVWPLSQGEGVRVAVIDSGVTADHPSLAGAVLAGKDYVDQTNDGRCDEAAHGSIVAGVIAGRPVGAFSGIAPKATVLPIRVLRDTERTSDATIPQHIVEAIVFAADNGADVINMSLVTPDTPALKNAVQYALGRGVVIVAAAGNEGGSKQEGPAFPAAYDGVIAVAGVDEEGKHVDTSTSGTFVDVAAPGANVLGPTPAGGGFAEFKAGGTSFAAAYVSGLAALLRGQDPKLTPAQVAARITSTADHPPEGFNIQVGYGVVNPLRALTVVQQAVPSRTAAAAPATLERPAPPHDPFGGTRTAAVITAVTLGGLTVVLLLAAASVRRARALRARM</sequence>
<comment type="caution">
    <text evidence="14">The sequence shown here is derived from an EMBL/GenBank/DDBJ whole genome shotgun (WGS) entry which is preliminary data.</text>
</comment>
<evidence type="ECO:0000256" key="11">
    <source>
        <dbReference type="SAM" id="Phobius"/>
    </source>
</evidence>
<reference evidence="14" key="1">
    <citation type="submission" date="2021-01" db="EMBL/GenBank/DDBJ databases">
        <title>Whole genome shotgun sequence of Virgisporangium aliadipatigenens NBRC 105644.</title>
        <authorList>
            <person name="Komaki H."/>
            <person name="Tamura T."/>
        </authorList>
    </citation>
    <scope>NUCLEOTIDE SEQUENCE</scope>
    <source>
        <strain evidence="14">NBRC 105644</strain>
    </source>
</reference>
<keyword evidence="12" id="KW-0732">Signal</keyword>
<evidence type="ECO:0000256" key="12">
    <source>
        <dbReference type="SAM" id="SignalP"/>
    </source>
</evidence>
<organism evidence="14 15">
    <name type="scientific">Virgisporangium aliadipatigenens</name>
    <dbReference type="NCBI Taxonomy" id="741659"/>
    <lineage>
        <taxon>Bacteria</taxon>
        <taxon>Bacillati</taxon>
        <taxon>Actinomycetota</taxon>
        <taxon>Actinomycetes</taxon>
        <taxon>Micromonosporales</taxon>
        <taxon>Micromonosporaceae</taxon>
        <taxon>Virgisporangium</taxon>
    </lineage>
</organism>
<comment type="subcellular location">
    <subcellularLocation>
        <location evidence="1">Cell membrane</location>
        <topology evidence="1">Single-pass membrane protein</topology>
    </subcellularLocation>
</comment>
<dbReference type="Proteomes" id="UP000619260">
    <property type="component" value="Unassembled WGS sequence"/>
</dbReference>
<evidence type="ECO:0000256" key="7">
    <source>
        <dbReference type="ARBA" id="ARBA00022825"/>
    </source>
</evidence>
<keyword evidence="6 10" id="KW-0378">Hydrolase</keyword>
<proteinExistence type="inferred from homology"/>
<feature type="transmembrane region" description="Helical" evidence="11">
    <location>
        <begin position="359"/>
        <end position="381"/>
    </location>
</feature>
<feature type="chain" id="PRO_5035246486" evidence="12">
    <location>
        <begin position="32"/>
        <end position="391"/>
    </location>
</feature>